<dbReference type="Proteomes" id="UP000604046">
    <property type="component" value="Unassembled WGS sequence"/>
</dbReference>
<dbReference type="AlphaFoldDB" id="A0A812I5U0"/>
<evidence type="ECO:0000313" key="2">
    <source>
        <dbReference type="Proteomes" id="UP000604046"/>
    </source>
</evidence>
<protein>
    <submittedName>
        <fullName evidence="1">Uncharacterized protein</fullName>
    </submittedName>
</protein>
<accession>A0A812I5U0</accession>
<evidence type="ECO:0000313" key="1">
    <source>
        <dbReference type="EMBL" id="CAE6973324.1"/>
    </source>
</evidence>
<keyword evidence="2" id="KW-1185">Reference proteome</keyword>
<organism evidence="1 2">
    <name type="scientific">Symbiodinium natans</name>
    <dbReference type="NCBI Taxonomy" id="878477"/>
    <lineage>
        <taxon>Eukaryota</taxon>
        <taxon>Sar</taxon>
        <taxon>Alveolata</taxon>
        <taxon>Dinophyceae</taxon>
        <taxon>Suessiales</taxon>
        <taxon>Symbiodiniaceae</taxon>
        <taxon>Symbiodinium</taxon>
    </lineage>
</organism>
<gene>
    <name evidence="1" type="ORF">SNAT2548_LOCUS2802</name>
</gene>
<dbReference type="EMBL" id="CAJNDS010000169">
    <property type="protein sequence ID" value="CAE6973324.1"/>
    <property type="molecule type" value="Genomic_DNA"/>
</dbReference>
<dbReference type="OrthoDB" id="419269at2759"/>
<comment type="caution">
    <text evidence="1">The sequence shown here is derived from an EMBL/GenBank/DDBJ whole genome shotgun (WGS) entry which is preliminary data.</text>
</comment>
<proteinExistence type="predicted"/>
<reference evidence="1" key="1">
    <citation type="submission" date="2021-02" db="EMBL/GenBank/DDBJ databases">
        <authorList>
            <person name="Dougan E. K."/>
            <person name="Rhodes N."/>
            <person name="Thang M."/>
            <person name="Chan C."/>
        </authorList>
    </citation>
    <scope>NUCLEOTIDE SEQUENCE</scope>
</reference>
<sequence length="291" mass="33074">MYISGSCHPSAAPVVWTLPTALPAAPAGPRATRLSHGVFDEGPEVQAVVNIDQLSFASIALGQEVEQNFSLVLEQLGLEFERNQVFKRTTEGLWQITDEFNNKLKQRRELFEALQKNPDMDCSRSSHDTYMRELLRAAQSTSDRKRRASAIMGVKPWSKQVNAFEVDFVVSGPKGDCEPMAIPIQLARMEDPPAVDWTQIRTLCQNGALIEVIAQPWQQHKRESCAWTWLVEAQTCKFPRGQSLYFFNGFDGAKLAKHTCIHVFWYNRKHLLSFPTSLERLRRSLCCDDNM</sequence>
<name>A0A812I5U0_9DINO</name>